<evidence type="ECO:0000259" key="1">
    <source>
        <dbReference type="Pfam" id="PF13188"/>
    </source>
</evidence>
<accession>A0A455U7C0</accession>
<dbReference type="EMBL" id="AP019514">
    <property type="protein sequence ID" value="BBI62022.1"/>
    <property type="molecule type" value="Genomic_DNA"/>
</dbReference>
<proteinExistence type="predicted"/>
<reference evidence="2 3" key="1">
    <citation type="journal article" date="2019" name="Microbiol. Resour. Announc.">
        <title>Complete Genome Sequence of Halomonas sulfidaeris Strain Esulfide1 Isolated from a Metal Sulfide Rock at a Depth of 2,200 Meters, Obtained Using Nanopore Sequencing.</title>
        <authorList>
            <person name="Saito M."/>
            <person name="Nishigata A."/>
            <person name="Galipon J."/>
            <person name="Arakawa K."/>
        </authorList>
    </citation>
    <scope>NUCLEOTIDE SEQUENCE [LARGE SCALE GENOMIC DNA]</scope>
    <source>
        <strain evidence="2 3">ATCC BAA-803</strain>
    </source>
</reference>
<feature type="domain" description="PAS" evidence="1">
    <location>
        <begin position="83"/>
        <end position="116"/>
    </location>
</feature>
<name>A0A455U7C0_9GAMM</name>
<gene>
    <name evidence="2" type="ORF">HSBAA_33280</name>
</gene>
<sequence length="130" mass="14842">MRSSDIGRPLSELTTKLRYNGLLEDADAVLDNLVTKEIKVQTTTGHWYLLRIQPYRSTRNVIRGVVCTFQDIQIAQGVIRNEAFFRAVVDTVPEPLLVLDAAFRVVSVNDGFYRIFPVLQKKWKAKAYLA</sequence>
<dbReference type="Pfam" id="PF13188">
    <property type="entry name" value="PAS_8"/>
    <property type="match status" value="1"/>
</dbReference>
<dbReference type="InterPro" id="IPR000014">
    <property type="entry name" value="PAS"/>
</dbReference>
<protein>
    <recommendedName>
        <fullName evidence="1">PAS domain-containing protein</fullName>
    </recommendedName>
</protein>
<evidence type="ECO:0000313" key="2">
    <source>
        <dbReference type="EMBL" id="BBI62022.1"/>
    </source>
</evidence>
<dbReference type="AlphaFoldDB" id="A0A455U7C0"/>
<dbReference type="KEGG" id="hsr:HSBAA_33280"/>
<dbReference type="SUPFAM" id="SSF55785">
    <property type="entry name" value="PYP-like sensor domain (PAS domain)"/>
    <property type="match status" value="1"/>
</dbReference>
<dbReference type="InterPro" id="IPR035965">
    <property type="entry name" value="PAS-like_dom_sf"/>
</dbReference>
<evidence type="ECO:0000313" key="3">
    <source>
        <dbReference type="Proteomes" id="UP000320231"/>
    </source>
</evidence>
<organism evidence="2 3">
    <name type="scientific">Vreelandella sulfidaeris</name>
    <dbReference type="NCBI Taxonomy" id="115553"/>
    <lineage>
        <taxon>Bacteria</taxon>
        <taxon>Pseudomonadati</taxon>
        <taxon>Pseudomonadota</taxon>
        <taxon>Gammaproteobacteria</taxon>
        <taxon>Oceanospirillales</taxon>
        <taxon>Halomonadaceae</taxon>
        <taxon>Vreelandella</taxon>
    </lineage>
</organism>
<dbReference type="Gene3D" id="3.30.450.20">
    <property type="entry name" value="PAS domain"/>
    <property type="match status" value="2"/>
</dbReference>
<dbReference type="Proteomes" id="UP000320231">
    <property type="component" value="Chromosome"/>
</dbReference>
<dbReference type="Pfam" id="PF13596">
    <property type="entry name" value="PAS_10"/>
    <property type="match status" value="1"/>
</dbReference>